<protein>
    <submittedName>
        <fullName evidence="2">DUF3967 domain-containing protein</fullName>
    </submittedName>
</protein>
<reference evidence="2 3" key="1">
    <citation type="submission" date="2024-09" db="EMBL/GenBank/DDBJ databases">
        <authorList>
            <person name="Sun Q."/>
            <person name="Mori K."/>
        </authorList>
    </citation>
    <scope>NUCLEOTIDE SEQUENCE [LARGE SCALE GENOMIC DNA]</scope>
    <source>
        <strain evidence="2 3">JCM 11201</strain>
    </source>
</reference>
<feature type="domain" description="DUF3967" evidence="1">
    <location>
        <begin position="1"/>
        <end position="23"/>
    </location>
</feature>
<dbReference type="InterPro" id="IPR025052">
    <property type="entry name" value="DUF3967"/>
</dbReference>
<gene>
    <name evidence="2" type="ORF">ACFFMS_06685</name>
</gene>
<dbReference type="Proteomes" id="UP001589609">
    <property type="component" value="Unassembled WGS sequence"/>
</dbReference>
<proteinExistence type="predicted"/>
<evidence type="ECO:0000313" key="2">
    <source>
        <dbReference type="EMBL" id="MFB9758207.1"/>
    </source>
</evidence>
<dbReference type="EMBL" id="JBHMAF010000022">
    <property type="protein sequence ID" value="MFB9758207.1"/>
    <property type="molecule type" value="Genomic_DNA"/>
</dbReference>
<sequence>METIREMQETNHLLTATEEKKSWIAKLFGK</sequence>
<comment type="caution">
    <text evidence="2">The sequence shown here is derived from an EMBL/GenBank/DDBJ whole genome shotgun (WGS) entry which is preliminary data.</text>
</comment>
<keyword evidence="3" id="KW-1185">Reference proteome</keyword>
<evidence type="ECO:0000313" key="3">
    <source>
        <dbReference type="Proteomes" id="UP001589609"/>
    </source>
</evidence>
<organism evidence="2 3">
    <name type="scientific">Ectobacillus funiculus</name>
    <dbReference type="NCBI Taxonomy" id="137993"/>
    <lineage>
        <taxon>Bacteria</taxon>
        <taxon>Bacillati</taxon>
        <taxon>Bacillota</taxon>
        <taxon>Bacilli</taxon>
        <taxon>Bacillales</taxon>
        <taxon>Bacillaceae</taxon>
        <taxon>Ectobacillus</taxon>
    </lineage>
</organism>
<dbReference type="RefSeq" id="WP_379948473.1">
    <property type="nucleotide sequence ID" value="NZ_JBHMAF010000022.1"/>
</dbReference>
<name>A0ABV5WCA6_9BACI</name>
<accession>A0ABV5WCA6</accession>
<dbReference type="Pfam" id="PF13152">
    <property type="entry name" value="DUF3967"/>
    <property type="match status" value="1"/>
</dbReference>
<evidence type="ECO:0000259" key="1">
    <source>
        <dbReference type="Pfam" id="PF13152"/>
    </source>
</evidence>